<proteinExistence type="predicted"/>
<dbReference type="EMBL" id="QVQY01000016">
    <property type="protein sequence ID" value="RFU50803.1"/>
    <property type="molecule type" value="Genomic_DNA"/>
</dbReference>
<accession>A0A372KJG0</accession>
<evidence type="ECO:0000313" key="2">
    <source>
        <dbReference type="EMBL" id="RFU50803.1"/>
    </source>
</evidence>
<sequence length="72" mass="8554">MSIFHNNIITRKQLLDRANKQKIQRPLRTQRENRSLTAESLKTQGRTVFFSQRLGRVQFQQDTKAVKNAKRK</sequence>
<evidence type="ECO:0000313" key="1">
    <source>
        <dbReference type="EMBL" id="AXQ79509.1"/>
    </source>
</evidence>
<dbReference type="EMBL" id="QVQZ01000034">
    <property type="protein sequence ID" value="RFU52442.1"/>
    <property type="molecule type" value="Genomic_DNA"/>
</dbReference>
<evidence type="ECO:0000313" key="4">
    <source>
        <dbReference type="Proteomes" id="UP000246115"/>
    </source>
</evidence>
<dbReference type="Proteomes" id="UP000264056">
    <property type="component" value="Unassembled WGS sequence"/>
</dbReference>
<protein>
    <submittedName>
        <fullName evidence="3">Uncharacterized protein</fullName>
    </submittedName>
</protein>
<dbReference type="AlphaFoldDB" id="A0A372KJG0"/>
<accession>A0A346NER4</accession>
<keyword evidence="6" id="KW-1185">Reference proteome</keyword>
<evidence type="ECO:0000313" key="3">
    <source>
        <dbReference type="EMBL" id="RFU52442.1"/>
    </source>
</evidence>
<reference evidence="4" key="3">
    <citation type="submission" date="2018-08" db="EMBL/GenBank/DDBJ databases">
        <title>Streptococcus chenjunshii sp. nov., isolated from stools sample of the Tibetan antelope in the Qinghai-Tibet plateau, China.</title>
        <authorList>
            <person name="Tian Z."/>
        </authorList>
    </citation>
    <scope>NUCLEOTIDE SEQUENCE [LARGE SCALE GENOMIC DNA]</scope>
    <source>
        <strain evidence="4">Z15</strain>
    </source>
</reference>
<reference evidence="1" key="4">
    <citation type="journal article" date="2019" name="Int. J. Syst. Evol. Microbiol.">
        <title>Streptococcus chenjunshii sp. nov. isolated from feces of Tibetan antelopes.</title>
        <authorList>
            <person name="Tian Z."/>
            <person name="Lu S."/>
            <person name="Jin D."/>
            <person name="Yang J."/>
            <person name="Pu J."/>
            <person name="Lai X.H."/>
            <person name="Bai X.N."/>
            <person name="Wu X.M."/>
            <person name="Li J."/>
            <person name="Wang S."/>
            <person name="Xu J."/>
        </authorList>
    </citation>
    <scope>NUCLEOTIDE SEQUENCE</scope>
    <source>
        <strain evidence="1">Z15</strain>
    </source>
</reference>
<organism evidence="3 5">
    <name type="scientific">Streptococcus chenjunshii</name>
    <dbReference type="NCBI Taxonomy" id="2173853"/>
    <lineage>
        <taxon>Bacteria</taxon>
        <taxon>Bacillati</taxon>
        <taxon>Bacillota</taxon>
        <taxon>Bacilli</taxon>
        <taxon>Lactobacillales</taxon>
        <taxon>Streptococcaceae</taxon>
        <taxon>Streptococcus</taxon>
    </lineage>
</organism>
<evidence type="ECO:0000313" key="5">
    <source>
        <dbReference type="Proteomes" id="UP000262901"/>
    </source>
</evidence>
<dbReference type="EMBL" id="CP031733">
    <property type="protein sequence ID" value="AXQ79509.1"/>
    <property type="molecule type" value="Genomic_DNA"/>
</dbReference>
<dbReference type="Proteomes" id="UP000262901">
    <property type="component" value="Unassembled WGS sequence"/>
</dbReference>
<dbReference type="KEGG" id="schj:DDV21_010765"/>
<dbReference type="Proteomes" id="UP000246115">
    <property type="component" value="Chromosome"/>
</dbReference>
<reference evidence="3 5" key="2">
    <citation type="submission" date="2018-08" db="EMBL/GenBank/DDBJ databases">
        <title>Draft genome of Streptococcus sp. nov. Z1.</title>
        <authorList>
            <person name="Tian Z."/>
        </authorList>
    </citation>
    <scope>NUCLEOTIDE SEQUENCE [LARGE SCALE GENOMIC DNA]</scope>
    <source>
        <strain evidence="3">Z1</strain>
        <strain evidence="5">Z1(2018)</strain>
    </source>
</reference>
<name>A0A372KJG0_9STRE</name>
<gene>
    <name evidence="1" type="ORF">DDV21_010765</name>
    <name evidence="2" type="ORF">DDV22_06770</name>
    <name evidence="3" type="ORF">DDV23_09755</name>
</gene>
<reference evidence="2 6" key="1">
    <citation type="submission" date="2018-08" db="EMBL/GenBank/DDBJ databases">
        <title>Draft genome of Streptococcus sp .nov. Z2.</title>
        <authorList>
            <person name="Tian Z."/>
        </authorList>
    </citation>
    <scope>NUCLEOTIDE SEQUENCE [LARGE SCALE GENOMIC DNA]</scope>
    <source>
        <strain evidence="2 6">Z2</strain>
    </source>
</reference>
<evidence type="ECO:0000313" key="6">
    <source>
        <dbReference type="Proteomes" id="UP000264056"/>
    </source>
</evidence>